<dbReference type="EMBL" id="CP099420">
    <property type="protein sequence ID" value="USW50925.1"/>
    <property type="molecule type" value="Genomic_DNA"/>
</dbReference>
<gene>
    <name evidence="1" type="ORF">Slin15195_G042440</name>
</gene>
<evidence type="ECO:0000313" key="2">
    <source>
        <dbReference type="Proteomes" id="UP001056384"/>
    </source>
</evidence>
<evidence type="ECO:0000313" key="1">
    <source>
        <dbReference type="EMBL" id="USW50925.1"/>
    </source>
</evidence>
<protein>
    <submittedName>
        <fullName evidence="1">Uncharacterized protein</fullName>
    </submittedName>
</protein>
<dbReference type="Proteomes" id="UP001056384">
    <property type="component" value="Chromosome 3"/>
</dbReference>
<accession>A0A9Q9EHF1</accession>
<name>A0A9Q9EHF1_9PEZI</name>
<dbReference type="OrthoDB" id="341421at2759"/>
<dbReference type="AlphaFoldDB" id="A0A9Q9EHF1"/>
<organism evidence="1 2">
    <name type="scientific">Septoria linicola</name>
    <dbReference type="NCBI Taxonomy" id="215465"/>
    <lineage>
        <taxon>Eukaryota</taxon>
        <taxon>Fungi</taxon>
        <taxon>Dikarya</taxon>
        <taxon>Ascomycota</taxon>
        <taxon>Pezizomycotina</taxon>
        <taxon>Dothideomycetes</taxon>
        <taxon>Dothideomycetidae</taxon>
        <taxon>Mycosphaerellales</taxon>
        <taxon>Mycosphaerellaceae</taxon>
        <taxon>Septoria</taxon>
    </lineage>
</organism>
<keyword evidence="2" id="KW-1185">Reference proteome</keyword>
<reference evidence="1" key="1">
    <citation type="submission" date="2022-06" db="EMBL/GenBank/DDBJ databases">
        <title>Complete genome sequences of two strains of the flax pathogen Septoria linicola.</title>
        <authorList>
            <person name="Lapalu N."/>
            <person name="Simon A."/>
            <person name="Demenou B."/>
            <person name="Paumier D."/>
            <person name="Guillot M.-P."/>
            <person name="Gout L."/>
            <person name="Valade R."/>
        </authorList>
    </citation>
    <scope>NUCLEOTIDE SEQUENCE</scope>
    <source>
        <strain evidence="1">SE15195</strain>
    </source>
</reference>
<proteinExistence type="predicted"/>
<sequence length="117" mass="12731">MAGPAELKHMLKDDRTGLTAFWADSVVRAPGNPAYGLVGLPEKYHKGPDKFTWHELPQLARLGIKDILYTIPSHSLNPAFGVGGPNITLKLFTMEYDPASASFGESEKSVQGGVMFK</sequence>